<dbReference type="InterPro" id="IPR023378">
    <property type="entry name" value="YheA/YmcA-like_dom_sf"/>
</dbReference>
<evidence type="ECO:0000313" key="2">
    <source>
        <dbReference type="EMBL" id="OPH46819.1"/>
    </source>
</evidence>
<evidence type="ECO:0000256" key="1">
    <source>
        <dbReference type="HAMAP-Rule" id="MF_01526"/>
    </source>
</evidence>
<dbReference type="RefSeq" id="WP_079421138.1">
    <property type="nucleotide sequence ID" value="NZ_MBTG01000072.1"/>
</dbReference>
<dbReference type="SUPFAM" id="SSF158622">
    <property type="entry name" value="YheA/YmcA-like"/>
    <property type="match status" value="1"/>
</dbReference>
<comment type="similarity">
    <text evidence="1">Belongs to the UPF0342 family.</text>
</comment>
<sequence length="111" mass="12874">MNVHDKAYELAKAIKDSNEYKDMLESRAQIEQDPSSQSLLADFRQRQGELQQKIGMDGMPPQEDMEQLQKLYEVLALNPRINQLFDVERRLSVVLEDVQRIIAEPLTAMLK</sequence>
<dbReference type="InterPro" id="IPR010368">
    <property type="entry name" value="Com_YlbF"/>
</dbReference>
<dbReference type="EMBL" id="MBTG01000072">
    <property type="protein sequence ID" value="OPH46819.1"/>
    <property type="molecule type" value="Genomic_DNA"/>
</dbReference>
<dbReference type="AlphaFoldDB" id="A0A1V4H710"/>
<dbReference type="Gene3D" id="1.20.1500.10">
    <property type="entry name" value="YheA/YmcA-like"/>
    <property type="match status" value="1"/>
</dbReference>
<accession>A0A1V4H710</accession>
<protein>
    <recommendedName>
        <fullName evidence="1">UPF0342 protein BC351_12830</fullName>
    </recommendedName>
</protein>
<dbReference type="Pfam" id="PF06133">
    <property type="entry name" value="Com_YlbF"/>
    <property type="match status" value="1"/>
</dbReference>
<reference evidence="3" key="1">
    <citation type="submission" date="2016-07" db="EMBL/GenBank/DDBJ databases">
        <authorList>
            <person name="Florea S."/>
            <person name="Webb J.S."/>
            <person name="Jaromczyk J."/>
            <person name="Schardl C.L."/>
        </authorList>
    </citation>
    <scope>NUCLEOTIDE SEQUENCE [LARGE SCALE GENOMIC DNA]</scope>
    <source>
        <strain evidence="3">CY1</strain>
    </source>
</reference>
<dbReference type="HAMAP" id="MF_01526">
    <property type="entry name" value="UPF0342"/>
    <property type="match status" value="1"/>
</dbReference>
<comment type="caution">
    <text evidence="2">The sequence shown here is derived from an EMBL/GenBank/DDBJ whole genome shotgun (WGS) entry which is preliminary data.</text>
</comment>
<dbReference type="STRING" id="1469647.BC351_12830"/>
<name>A0A1V4H710_9BACL</name>
<gene>
    <name evidence="2" type="ORF">BC351_12830</name>
</gene>
<evidence type="ECO:0000313" key="3">
    <source>
        <dbReference type="Proteomes" id="UP000190626"/>
    </source>
</evidence>
<dbReference type="Proteomes" id="UP000190626">
    <property type="component" value="Unassembled WGS sequence"/>
</dbReference>
<organism evidence="2 3">
    <name type="scientific">Paenibacillus ferrarius</name>
    <dbReference type="NCBI Taxonomy" id="1469647"/>
    <lineage>
        <taxon>Bacteria</taxon>
        <taxon>Bacillati</taxon>
        <taxon>Bacillota</taxon>
        <taxon>Bacilli</taxon>
        <taxon>Bacillales</taxon>
        <taxon>Paenibacillaceae</taxon>
        <taxon>Paenibacillus</taxon>
    </lineage>
</organism>
<keyword evidence="3" id="KW-1185">Reference proteome</keyword>
<dbReference type="OrthoDB" id="9811402at2"/>
<proteinExistence type="inferred from homology"/>